<dbReference type="Gene3D" id="3.40.1570.10">
    <property type="entry name" value="HemS/ChuS/ChuX like domains"/>
    <property type="match status" value="1"/>
</dbReference>
<proteinExistence type="predicted"/>
<dbReference type="RefSeq" id="WP_326760208.1">
    <property type="nucleotide sequence ID" value="NZ_CP109135.1"/>
</dbReference>
<dbReference type="SUPFAM" id="SSF144064">
    <property type="entry name" value="Heme iron utilization protein-like"/>
    <property type="match status" value="1"/>
</dbReference>
<evidence type="ECO:0000313" key="2">
    <source>
        <dbReference type="Proteomes" id="UP001340816"/>
    </source>
</evidence>
<name>A0ABZ1HGH7_STRPH</name>
<dbReference type="EMBL" id="CP109135">
    <property type="protein sequence ID" value="WSD16683.1"/>
    <property type="molecule type" value="Genomic_DNA"/>
</dbReference>
<reference evidence="1 2" key="1">
    <citation type="submission" date="2022-10" db="EMBL/GenBank/DDBJ databases">
        <title>The complete genomes of actinobacterial strains from the NBC collection.</title>
        <authorList>
            <person name="Joergensen T.S."/>
            <person name="Alvarez Arevalo M."/>
            <person name="Sterndorff E.B."/>
            <person name="Faurdal D."/>
            <person name="Vuksanovic O."/>
            <person name="Mourched A.-S."/>
            <person name="Charusanti P."/>
            <person name="Shaw S."/>
            <person name="Blin K."/>
            <person name="Weber T."/>
        </authorList>
    </citation>
    <scope>NUCLEOTIDE SEQUENCE [LARGE SCALE GENOMIC DNA]</scope>
    <source>
        <strain evidence="1 2">NBC 01752</strain>
    </source>
</reference>
<accession>A0ABZ1HGH7</accession>
<protein>
    <recommendedName>
        <fullName evidence="3">Hemin transport protein</fullName>
    </recommendedName>
</protein>
<dbReference type="Proteomes" id="UP001340816">
    <property type="component" value="Chromosome"/>
</dbReference>
<evidence type="ECO:0000313" key="1">
    <source>
        <dbReference type="EMBL" id="WSD16683.1"/>
    </source>
</evidence>
<keyword evidence="2" id="KW-1185">Reference proteome</keyword>
<dbReference type="InterPro" id="IPR053733">
    <property type="entry name" value="Heme_Transport_Util_sf"/>
</dbReference>
<organism evidence="1 2">
    <name type="scientific">Streptomyces phaeochromogenes</name>
    <dbReference type="NCBI Taxonomy" id="1923"/>
    <lineage>
        <taxon>Bacteria</taxon>
        <taxon>Bacillati</taxon>
        <taxon>Actinomycetota</taxon>
        <taxon>Actinomycetes</taxon>
        <taxon>Kitasatosporales</taxon>
        <taxon>Streptomycetaceae</taxon>
        <taxon>Streptomyces</taxon>
        <taxon>Streptomyces phaeochromogenes group</taxon>
    </lineage>
</organism>
<sequence>MAEHHGCGFEGCCGRRNGTARLIDARMPELARCLTLFQYVQAVTGGPVARIDQAGSYAVPSLRGEAFAVRPGSIALRIDSAGVDTAVVARDEDTGSVALRLLDTEGRTVHQGRLLSEGDRLLAGLAGTVEAGSSAARTHMVPDGPLMVPGVPERVREHVPAWEDGDQLAQLDAVLADGGAARREVFHRYRGEHRPIEVDVVPAVLDHVCSVGLPIGVAVFAPAAMQACGGRVHVTDRTVGGRVFAAIAESSVEIDLAGVRACHLVRSTAAHGPTSALELDDEDGRCVAVVTQFGMVGEDVHAAWEHLAASLPGIST</sequence>
<evidence type="ECO:0008006" key="3">
    <source>
        <dbReference type="Google" id="ProtNLM"/>
    </source>
</evidence>
<gene>
    <name evidence="1" type="ORF">OHB35_27455</name>
</gene>